<dbReference type="SUPFAM" id="SSF51735">
    <property type="entry name" value="NAD(P)-binding Rossmann-fold domains"/>
    <property type="match status" value="1"/>
</dbReference>
<reference evidence="4 5" key="2">
    <citation type="submission" date="2021-10" db="EMBL/GenBank/DDBJ databases">
        <authorList>
            <person name="Piombo E."/>
        </authorList>
    </citation>
    <scope>NUCLEOTIDE SEQUENCE [LARGE SCALE GENOMIC DNA]</scope>
</reference>
<proteinExistence type="predicted"/>
<dbReference type="CDD" id="cd05259">
    <property type="entry name" value="PCBER_SDR_a"/>
    <property type="match status" value="1"/>
</dbReference>
<dbReference type="Gene3D" id="3.40.50.720">
    <property type="entry name" value="NAD(P)-binding Rossmann-like Domain"/>
    <property type="match status" value="1"/>
</dbReference>
<keyword evidence="2" id="KW-0560">Oxidoreductase</keyword>
<dbReference type="Pfam" id="PF05368">
    <property type="entry name" value="NmrA"/>
    <property type="match status" value="1"/>
</dbReference>
<evidence type="ECO:0000256" key="2">
    <source>
        <dbReference type="ARBA" id="ARBA00023002"/>
    </source>
</evidence>
<reference evidence="5" key="1">
    <citation type="submission" date="2019-06" db="EMBL/GenBank/DDBJ databases">
        <authorList>
            <person name="Broberg M."/>
        </authorList>
    </citation>
    <scope>NUCLEOTIDE SEQUENCE [LARGE SCALE GENOMIC DNA]</scope>
</reference>
<dbReference type="InterPro" id="IPR008030">
    <property type="entry name" value="NmrA-like"/>
</dbReference>
<dbReference type="InterPro" id="IPR036291">
    <property type="entry name" value="NAD(P)-bd_dom_sf"/>
</dbReference>
<dbReference type="PANTHER" id="PTHR47706:SF1">
    <property type="entry name" value="CIPA-LIKE, PUTATIVE (AFU_ORTHOLOGUE AFUA_1G12460)-RELATED"/>
    <property type="match status" value="1"/>
</dbReference>
<dbReference type="PANTHER" id="PTHR47706">
    <property type="entry name" value="NMRA-LIKE FAMILY PROTEIN"/>
    <property type="match status" value="1"/>
</dbReference>
<dbReference type="GO" id="GO:0016491">
    <property type="term" value="F:oxidoreductase activity"/>
    <property type="evidence" value="ECO:0007669"/>
    <property type="project" value="UniProtKB-KW"/>
</dbReference>
<dbReference type="Proteomes" id="UP000754883">
    <property type="component" value="Unassembled WGS sequence"/>
</dbReference>
<dbReference type="AlphaFoldDB" id="A0A9N9U0E8"/>
<dbReference type="InterPro" id="IPR051609">
    <property type="entry name" value="NmrA/Isoflavone_reductase-like"/>
</dbReference>
<dbReference type="Gene3D" id="3.90.25.10">
    <property type="entry name" value="UDP-galactose 4-epimerase, domain 1"/>
    <property type="match status" value="1"/>
</dbReference>
<evidence type="ECO:0000313" key="5">
    <source>
        <dbReference type="Proteomes" id="UP000754883"/>
    </source>
</evidence>
<gene>
    <name evidence="4" type="ORF">CBYS24578_00014049</name>
</gene>
<sequence>MSTIKNVVLIGASGTLGPHVAKQVIDSGLFNVTTFKRIGSVATYYTGSGSAKVVEVDLSSQTAVESALKGQDAIVATLSATAIESQKPIIDAAASVGVKRYIPSEFGGDLENPRVRTIPILGSKLEIQGYLADKAKTSNLTYTLVFNAAFIEWGIEKQGLIDRKTDHPSVFGDGDLEFSATSLPTVGDAIVGILQHPEETKNRSVRIHDLVLTQNKIIELAKKAVPERNWEAVPEDRSLADYLAIAYSNLQQGIFNDDTIKGFINTVTFDPAFGTRFLRTDNELLGIKPRGEEYIVQMIKNMFN</sequence>
<evidence type="ECO:0000313" key="4">
    <source>
        <dbReference type="EMBL" id="CAG9976106.1"/>
    </source>
</evidence>
<keyword evidence="1" id="KW-0521">NADP</keyword>
<evidence type="ECO:0000259" key="3">
    <source>
        <dbReference type="Pfam" id="PF05368"/>
    </source>
</evidence>
<protein>
    <recommendedName>
        <fullName evidence="3">NmrA-like domain-containing protein</fullName>
    </recommendedName>
</protein>
<feature type="domain" description="NmrA-like" evidence="3">
    <location>
        <begin position="5"/>
        <end position="226"/>
    </location>
</feature>
<organism evidence="4 5">
    <name type="scientific">Clonostachys byssicola</name>
    <dbReference type="NCBI Taxonomy" id="160290"/>
    <lineage>
        <taxon>Eukaryota</taxon>
        <taxon>Fungi</taxon>
        <taxon>Dikarya</taxon>
        <taxon>Ascomycota</taxon>
        <taxon>Pezizomycotina</taxon>
        <taxon>Sordariomycetes</taxon>
        <taxon>Hypocreomycetidae</taxon>
        <taxon>Hypocreales</taxon>
        <taxon>Bionectriaceae</taxon>
        <taxon>Clonostachys</taxon>
    </lineage>
</organism>
<name>A0A9N9U0E8_9HYPO</name>
<dbReference type="InterPro" id="IPR045312">
    <property type="entry name" value="PCBER-like"/>
</dbReference>
<evidence type="ECO:0000256" key="1">
    <source>
        <dbReference type="ARBA" id="ARBA00022857"/>
    </source>
</evidence>
<dbReference type="OrthoDB" id="9974981at2759"/>
<keyword evidence="5" id="KW-1185">Reference proteome</keyword>
<dbReference type="EMBL" id="CABFNO020001273">
    <property type="protein sequence ID" value="CAG9976106.1"/>
    <property type="molecule type" value="Genomic_DNA"/>
</dbReference>
<accession>A0A9N9U0E8</accession>
<comment type="caution">
    <text evidence="4">The sequence shown here is derived from an EMBL/GenBank/DDBJ whole genome shotgun (WGS) entry which is preliminary data.</text>
</comment>